<keyword evidence="2" id="KW-1185">Reference proteome</keyword>
<sequence length="443" mass="50418">MSTSQGQPRQLRRTNMSVDEVVMDEQGVKDRRYYCLPPFRGDRTQVLLEGHAGRYPLHLVAQAHIAGIFDNWPEAKASITNYLDGSHQGCYSEEECIDVWQRLCMLGIHPHAVDPVYAPPACRASPVKKEGGSGHLAPSDPQLLADLKRFCSPILPPANSSPRKGALVAAEFRNSQRRDRVKYVLGAWHKNPFFLANHKDEYLVVAQLKKTGDFYSRMVQLYLKKYGYYTAWNNDPDEGQDIAKDVDPDKDVNDLDPEVAKKRAVYFNKLRAKIGVWYNSKYSNAAAPQNVQGLSFRKLFDKKELDPPAPIKAQTPHYYSRHFYHDHIKKCVEARWQAVSHLPPPQWETTSTINQCWKAEDDGFKAEVAAAIQRGHQAAKEAYKLAVSGETPLTPEEYMLVQQNGAYYMQPFADAIRDRFGWNVVIMMCGPVPEHDGRIEVRR</sequence>
<name>A0AAD7KBI2_9AGAR</name>
<protein>
    <submittedName>
        <fullName evidence="1">Uncharacterized protein</fullName>
    </submittedName>
</protein>
<organism evidence="1 2">
    <name type="scientific">Mycena maculata</name>
    <dbReference type="NCBI Taxonomy" id="230809"/>
    <lineage>
        <taxon>Eukaryota</taxon>
        <taxon>Fungi</taxon>
        <taxon>Dikarya</taxon>
        <taxon>Basidiomycota</taxon>
        <taxon>Agaricomycotina</taxon>
        <taxon>Agaricomycetes</taxon>
        <taxon>Agaricomycetidae</taxon>
        <taxon>Agaricales</taxon>
        <taxon>Marasmiineae</taxon>
        <taxon>Mycenaceae</taxon>
        <taxon>Mycena</taxon>
    </lineage>
</organism>
<evidence type="ECO:0000313" key="2">
    <source>
        <dbReference type="Proteomes" id="UP001215280"/>
    </source>
</evidence>
<gene>
    <name evidence="1" type="ORF">DFH07DRAFT_949231</name>
</gene>
<dbReference type="EMBL" id="JARJLG010000003">
    <property type="protein sequence ID" value="KAJ7782427.1"/>
    <property type="molecule type" value="Genomic_DNA"/>
</dbReference>
<dbReference type="Proteomes" id="UP001215280">
    <property type="component" value="Unassembled WGS sequence"/>
</dbReference>
<evidence type="ECO:0000313" key="1">
    <source>
        <dbReference type="EMBL" id="KAJ7782427.1"/>
    </source>
</evidence>
<proteinExistence type="predicted"/>
<reference evidence="1" key="1">
    <citation type="submission" date="2023-03" db="EMBL/GenBank/DDBJ databases">
        <title>Massive genome expansion in bonnet fungi (Mycena s.s.) driven by repeated elements and novel gene families across ecological guilds.</title>
        <authorList>
            <consortium name="Lawrence Berkeley National Laboratory"/>
            <person name="Harder C.B."/>
            <person name="Miyauchi S."/>
            <person name="Viragh M."/>
            <person name="Kuo A."/>
            <person name="Thoen E."/>
            <person name="Andreopoulos B."/>
            <person name="Lu D."/>
            <person name="Skrede I."/>
            <person name="Drula E."/>
            <person name="Henrissat B."/>
            <person name="Morin E."/>
            <person name="Kohler A."/>
            <person name="Barry K."/>
            <person name="LaButti K."/>
            <person name="Morin E."/>
            <person name="Salamov A."/>
            <person name="Lipzen A."/>
            <person name="Mereny Z."/>
            <person name="Hegedus B."/>
            <person name="Baldrian P."/>
            <person name="Stursova M."/>
            <person name="Weitz H."/>
            <person name="Taylor A."/>
            <person name="Grigoriev I.V."/>
            <person name="Nagy L.G."/>
            <person name="Martin F."/>
            <person name="Kauserud H."/>
        </authorList>
    </citation>
    <scope>NUCLEOTIDE SEQUENCE</scope>
    <source>
        <strain evidence="1">CBHHK188m</strain>
    </source>
</reference>
<dbReference type="AlphaFoldDB" id="A0AAD7KBI2"/>
<comment type="caution">
    <text evidence="1">The sequence shown here is derived from an EMBL/GenBank/DDBJ whole genome shotgun (WGS) entry which is preliminary data.</text>
</comment>
<accession>A0AAD7KBI2</accession>